<accession>A0AAQ5X4G8</accession>
<comment type="subcellular location">
    <subcellularLocation>
        <location evidence="1">Membrane</location>
    </subcellularLocation>
</comment>
<evidence type="ECO:0000259" key="8">
    <source>
        <dbReference type="PROSITE" id="PS50835"/>
    </source>
</evidence>
<evidence type="ECO:0000256" key="7">
    <source>
        <dbReference type="SAM" id="SignalP"/>
    </source>
</evidence>
<dbReference type="InterPro" id="IPR013783">
    <property type="entry name" value="Ig-like_fold"/>
</dbReference>
<dbReference type="InterPro" id="IPR050504">
    <property type="entry name" value="IgSF_BTN/MOG"/>
</dbReference>
<feature type="signal peptide" evidence="7">
    <location>
        <begin position="1"/>
        <end position="22"/>
    </location>
</feature>
<dbReference type="InterPro" id="IPR053896">
    <property type="entry name" value="BTN3A2-like_Ig-C"/>
</dbReference>
<proteinExistence type="predicted"/>
<dbReference type="InterPro" id="IPR036179">
    <property type="entry name" value="Ig-like_dom_sf"/>
</dbReference>
<dbReference type="AlphaFoldDB" id="A0AAQ5X4G8"/>
<dbReference type="GO" id="GO:0005102">
    <property type="term" value="F:signaling receptor binding"/>
    <property type="evidence" value="ECO:0007669"/>
    <property type="project" value="TreeGrafter"/>
</dbReference>
<organism evidence="9 10">
    <name type="scientific">Amphiprion ocellaris</name>
    <name type="common">Clown anemonefish</name>
    <dbReference type="NCBI Taxonomy" id="80972"/>
    <lineage>
        <taxon>Eukaryota</taxon>
        <taxon>Metazoa</taxon>
        <taxon>Chordata</taxon>
        <taxon>Craniata</taxon>
        <taxon>Vertebrata</taxon>
        <taxon>Euteleostomi</taxon>
        <taxon>Actinopterygii</taxon>
        <taxon>Neopterygii</taxon>
        <taxon>Teleostei</taxon>
        <taxon>Neoteleostei</taxon>
        <taxon>Acanthomorphata</taxon>
        <taxon>Ovalentaria</taxon>
        <taxon>Pomacentridae</taxon>
        <taxon>Amphiprion</taxon>
    </lineage>
</organism>
<dbReference type="GO" id="GO:0050863">
    <property type="term" value="P:regulation of T cell activation"/>
    <property type="evidence" value="ECO:0007669"/>
    <property type="project" value="UniProtKB-ARBA"/>
</dbReference>
<gene>
    <name evidence="9" type="primary">FAM149A</name>
</gene>
<keyword evidence="10" id="KW-1185">Reference proteome</keyword>
<dbReference type="SUPFAM" id="SSF48726">
    <property type="entry name" value="Immunoglobulin"/>
    <property type="match status" value="2"/>
</dbReference>
<dbReference type="InterPro" id="IPR013106">
    <property type="entry name" value="Ig_V-set"/>
</dbReference>
<keyword evidence="5" id="KW-0325">Glycoprotein</keyword>
<dbReference type="GO" id="GO:0050852">
    <property type="term" value="P:T cell receptor signaling pathway"/>
    <property type="evidence" value="ECO:0007669"/>
    <property type="project" value="TreeGrafter"/>
</dbReference>
<dbReference type="FunFam" id="2.60.40.10:FF:000142">
    <property type="entry name" value="V-set domain-containing T-cell activation inhibitor 1"/>
    <property type="match status" value="1"/>
</dbReference>
<sequence>MYYRLFLLGTLLFCTGESFAQGQPEAVLAFAGGDAVLPCSFEIAASNDFPTVEWSKEGLKPNVIFLYRDGCETHEMKNPSFEYRTSLIARELKNGNVSLRISDVQLSDAGKYQCMRLWKDSPWEVTTVELVVVAVSEPKLSVVSAESGGVTLQCEAACWLPQPEIKFLDHEGNEIPAEEPKRERHESGCDTARQRVTVQSATNRVTCRVHQPEFNHTKHIEIFIPAKRNQPMNRQESDQSTFSTVAEHHPLQVQRSTTDDPGNGTVQKLKSKVADLEWELRMKDETIRQLQSSLESQQRCAFCQLEPVVNQRSESSNSPAASPSSNPTQFTNFPQVIGPNLFIQRPISNPTPNHPPQRRHRIYSSPAAIHYSSSRASLSAAAEKKRLQVQRLRSVSDEQPGQNGVLLQRRHSSVLPMLYQPVNRYRHLANLPEVTESIY</sequence>
<keyword evidence="6" id="KW-0393">Immunoglobulin domain</keyword>
<evidence type="ECO:0000256" key="5">
    <source>
        <dbReference type="ARBA" id="ARBA00023180"/>
    </source>
</evidence>
<dbReference type="GO" id="GO:0001817">
    <property type="term" value="P:regulation of cytokine production"/>
    <property type="evidence" value="ECO:0007669"/>
    <property type="project" value="TreeGrafter"/>
</dbReference>
<dbReference type="Proteomes" id="UP001501940">
    <property type="component" value="Chromosome 23"/>
</dbReference>
<evidence type="ECO:0000256" key="3">
    <source>
        <dbReference type="ARBA" id="ARBA00023136"/>
    </source>
</evidence>
<reference evidence="9 10" key="1">
    <citation type="submission" date="2022-01" db="EMBL/GenBank/DDBJ databases">
        <title>A chromosome-scale genome assembly of the false clownfish, Amphiprion ocellaris.</title>
        <authorList>
            <person name="Ryu T."/>
        </authorList>
    </citation>
    <scope>NUCLEOTIDE SEQUENCE [LARGE SCALE GENOMIC DNA]</scope>
</reference>
<feature type="domain" description="Ig-like" evidence="8">
    <location>
        <begin position="32"/>
        <end position="114"/>
    </location>
</feature>
<dbReference type="PANTHER" id="PTHR24100">
    <property type="entry name" value="BUTYROPHILIN"/>
    <property type="match status" value="1"/>
</dbReference>
<dbReference type="GO" id="GO:0009897">
    <property type="term" value="C:external side of plasma membrane"/>
    <property type="evidence" value="ECO:0007669"/>
    <property type="project" value="TreeGrafter"/>
</dbReference>
<evidence type="ECO:0000313" key="9">
    <source>
        <dbReference type="Ensembl" id="ENSAOCP00000034516.1"/>
    </source>
</evidence>
<dbReference type="InterPro" id="IPR007110">
    <property type="entry name" value="Ig-like_dom"/>
</dbReference>
<evidence type="ECO:0000256" key="6">
    <source>
        <dbReference type="ARBA" id="ARBA00023319"/>
    </source>
</evidence>
<dbReference type="PROSITE" id="PS50835">
    <property type="entry name" value="IG_LIKE"/>
    <property type="match status" value="1"/>
</dbReference>
<dbReference type="Gene3D" id="2.60.40.10">
    <property type="entry name" value="Immunoglobulins"/>
    <property type="match status" value="2"/>
</dbReference>
<evidence type="ECO:0000313" key="10">
    <source>
        <dbReference type="Proteomes" id="UP001501940"/>
    </source>
</evidence>
<keyword evidence="4" id="KW-1015">Disulfide bond</keyword>
<reference evidence="9" key="2">
    <citation type="submission" date="2025-08" db="UniProtKB">
        <authorList>
            <consortium name="Ensembl"/>
        </authorList>
    </citation>
    <scope>IDENTIFICATION</scope>
</reference>
<dbReference type="PANTHER" id="PTHR24100:SF151">
    <property type="entry name" value="ICOS LIGAND"/>
    <property type="match status" value="1"/>
</dbReference>
<name>A0AAQ5X4G8_AMPOC</name>
<evidence type="ECO:0000256" key="2">
    <source>
        <dbReference type="ARBA" id="ARBA00022729"/>
    </source>
</evidence>
<dbReference type="InterPro" id="IPR003599">
    <property type="entry name" value="Ig_sub"/>
</dbReference>
<dbReference type="Pfam" id="PF07686">
    <property type="entry name" value="V-set"/>
    <property type="match status" value="1"/>
</dbReference>
<reference evidence="9" key="3">
    <citation type="submission" date="2025-09" db="UniProtKB">
        <authorList>
            <consortium name="Ensembl"/>
        </authorList>
    </citation>
    <scope>IDENTIFICATION</scope>
</reference>
<feature type="chain" id="PRO_5043905090" description="Ig-like domain-containing protein" evidence="7">
    <location>
        <begin position="23"/>
        <end position="439"/>
    </location>
</feature>
<protein>
    <recommendedName>
        <fullName evidence="8">Ig-like domain-containing protein</fullName>
    </recommendedName>
</protein>
<dbReference type="GeneTree" id="ENSGT01050000244843"/>
<dbReference type="GO" id="GO:1903037">
    <property type="term" value="P:regulation of leukocyte cell-cell adhesion"/>
    <property type="evidence" value="ECO:0007669"/>
    <property type="project" value="UniProtKB-ARBA"/>
</dbReference>
<dbReference type="SMART" id="SM00409">
    <property type="entry name" value="IG"/>
    <property type="match status" value="1"/>
</dbReference>
<evidence type="ECO:0000256" key="1">
    <source>
        <dbReference type="ARBA" id="ARBA00004370"/>
    </source>
</evidence>
<keyword evidence="2 7" id="KW-0732">Signal</keyword>
<keyword evidence="3" id="KW-0472">Membrane</keyword>
<dbReference type="Ensembl" id="ENSAOCT00000070599.1">
    <property type="protein sequence ID" value="ENSAOCP00000034516.1"/>
    <property type="gene ID" value="ENSAOCG00000026867.1"/>
</dbReference>
<evidence type="ECO:0000256" key="4">
    <source>
        <dbReference type="ARBA" id="ARBA00023157"/>
    </source>
</evidence>
<dbReference type="Pfam" id="PF22705">
    <property type="entry name" value="C2-set_3"/>
    <property type="match status" value="1"/>
</dbReference>